<keyword evidence="3" id="KW-1133">Transmembrane helix</keyword>
<feature type="domain" description="Glutamate synthase" evidence="4">
    <location>
        <begin position="152"/>
        <end position="466"/>
    </location>
</feature>
<dbReference type="PANTHER" id="PTHR43819:SF1">
    <property type="entry name" value="ARCHAEAL-TYPE GLUTAMATE SYNTHASE [NADPH]"/>
    <property type="match status" value="1"/>
</dbReference>
<dbReference type="PIRSF" id="PIRSF006429">
    <property type="entry name" value="GOGAT_lg_2"/>
    <property type="match status" value="1"/>
</dbReference>
<comment type="caution">
    <text evidence="5">The sequence shown here is derived from an EMBL/GenBank/DDBJ whole genome shotgun (WGS) entry which is preliminary data.</text>
</comment>
<accession>A0A8J6PAV2</accession>
<dbReference type="AlphaFoldDB" id="A0A8J6PAV2"/>
<dbReference type="GO" id="GO:0015930">
    <property type="term" value="F:glutamate synthase activity"/>
    <property type="evidence" value="ECO:0007669"/>
    <property type="project" value="InterPro"/>
</dbReference>
<gene>
    <name evidence="5" type="ORF">H9Y05_14185</name>
</gene>
<name>A0A8J6PAV2_9FLAO</name>
<dbReference type="RefSeq" id="WP_163491009.1">
    <property type="nucleotide sequence ID" value="NZ_JACVEL010000012.1"/>
</dbReference>
<keyword evidence="3" id="KW-0472">Membrane</keyword>
<evidence type="ECO:0000256" key="2">
    <source>
        <dbReference type="PIRNR" id="PIRNR006429"/>
    </source>
</evidence>
<dbReference type="PIRSF" id="PIRSF500060">
    <property type="entry name" value="UCP500060"/>
    <property type="match status" value="1"/>
</dbReference>
<dbReference type="PANTHER" id="PTHR43819">
    <property type="entry name" value="ARCHAEAL-TYPE GLUTAMATE SYNTHASE [NADPH]"/>
    <property type="match status" value="1"/>
</dbReference>
<keyword evidence="3" id="KW-0812">Transmembrane</keyword>
<comment type="similarity">
    <text evidence="1 2">Belongs to the glutamate synthase family.</text>
</comment>
<evidence type="ECO:0000256" key="1">
    <source>
        <dbReference type="ARBA" id="ARBA00009716"/>
    </source>
</evidence>
<feature type="transmembrane region" description="Helical" evidence="3">
    <location>
        <begin position="28"/>
        <end position="45"/>
    </location>
</feature>
<dbReference type="InterPro" id="IPR013785">
    <property type="entry name" value="Aldolase_TIM"/>
</dbReference>
<keyword evidence="6" id="KW-1185">Reference proteome</keyword>
<dbReference type="EMBL" id="JACVEL010000012">
    <property type="protein sequence ID" value="MBC9813621.1"/>
    <property type="molecule type" value="Genomic_DNA"/>
</dbReference>
<dbReference type="InterPro" id="IPR024188">
    <property type="entry name" value="GltB"/>
</dbReference>
<evidence type="ECO:0000259" key="4">
    <source>
        <dbReference type="Pfam" id="PF01645"/>
    </source>
</evidence>
<dbReference type="Gene3D" id="3.20.20.70">
    <property type="entry name" value="Aldolase class I"/>
    <property type="match status" value="1"/>
</dbReference>
<evidence type="ECO:0000256" key="3">
    <source>
        <dbReference type="SAM" id="Phobius"/>
    </source>
</evidence>
<organism evidence="5 6">
    <name type="scientific">Taishania pollutisoli</name>
    <dbReference type="NCBI Taxonomy" id="2766479"/>
    <lineage>
        <taxon>Bacteria</taxon>
        <taxon>Pseudomonadati</taxon>
        <taxon>Bacteroidota</taxon>
        <taxon>Flavobacteriia</taxon>
        <taxon>Flavobacteriales</taxon>
        <taxon>Crocinitomicaceae</taxon>
        <taxon>Taishania</taxon>
    </lineage>
</organism>
<sequence length="499" mass="54885">MKPVIVFISSVLGLVVILFLLVFQTWPMLVAICLFLTIVGIYDVTQKKRTILRNFPIIGHLRFLLEGIGPEIRQYFIESDTEGKPLNRTQRTYIYSRAKLQNDKHPFGTELDLSIEGNEWIQHSIYPSPHIKTAPKVRFGGDKCTQPYDAALFNISAMSYGSLSKNAIMALNKGALAGGFYHNTGEGSISPYHRMGGDLVYQIGTGYFGCRAADGNFDPEKFKVTANYPEVKMIELKLSQGAKPGHGGILPAAKNNLEIAAIRGVEPFTEVDSPPGHRKFSNSEGLLMFIDEMRELANGKPVGFKICIGNTKEFEEICQVMVRTGRKPDFITVDGAEGGTGAAPIVFSDHVGMPLENALTFVVDTLIKYDLKKDIRIIASAKIVDGFDIFKALSMGADICNSARGMMLSLGCIQALACHKNTCPAGVATNKPSKVKGLVVEEKWKRVKNYQHETVKDFLGLFSAAGCESLTDLKRSLINKQIGGKPVNFADIYPYPEVN</sequence>
<reference evidence="5" key="1">
    <citation type="submission" date="2020-09" db="EMBL/GenBank/DDBJ databases">
        <title>Taishania pollutisoli gen. nov., sp. nov., Isolated from Tetrabromobisphenol A-Contaminated Soil.</title>
        <authorList>
            <person name="Chen Q."/>
        </authorList>
    </citation>
    <scope>NUCLEOTIDE SEQUENCE</scope>
    <source>
        <strain evidence="5">CZZ-1</strain>
    </source>
</reference>
<protein>
    <submittedName>
        <fullName evidence="5">FMN-binding glutamate synthase family protein</fullName>
    </submittedName>
</protein>
<evidence type="ECO:0000313" key="6">
    <source>
        <dbReference type="Proteomes" id="UP000652681"/>
    </source>
</evidence>
<dbReference type="CDD" id="cd02808">
    <property type="entry name" value="GltS_FMN"/>
    <property type="match status" value="1"/>
</dbReference>
<dbReference type="InterPro" id="IPR027283">
    <property type="entry name" value="YerD"/>
</dbReference>
<proteinExistence type="inferred from homology"/>
<dbReference type="Pfam" id="PF01645">
    <property type="entry name" value="Glu_synthase"/>
    <property type="match status" value="1"/>
</dbReference>
<feature type="transmembrane region" description="Helical" evidence="3">
    <location>
        <begin position="5"/>
        <end position="22"/>
    </location>
</feature>
<dbReference type="InterPro" id="IPR002932">
    <property type="entry name" value="Glu_synthdom"/>
</dbReference>
<dbReference type="Proteomes" id="UP000652681">
    <property type="component" value="Unassembled WGS sequence"/>
</dbReference>
<evidence type="ECO:0000313" key="5">
    <source>
        <dbReference type="EMBL" id="MBC9813621.1"/>
    </source>
</evidence>
<dbReference type="SUPFAM" id="SSF51395">
    <property type="entry name" value="FMN-linked oxidoreductases"/>
    <property type="match status" value="1"/>
</dbReference>
<dbReference type="GO" id="GO:0006537">
    <property type="term" value="P:glutamate biosynthetic process"/>
    <property type="evidence" value="ECO:0007669"/>
    <property type="project" value="InterPro"/>
</dbReference>